<dbReference type="PANTHER" id="PTHR43380">
    <property type="entry name" value="2-OXOISOVALERATE DEHYDROGENASE SUBUNIT ALPHA, MITOCHONDRIAL"/>
    <property type="match status" value="1"/>
</dbReference>
<accession>A0A3Q7JA20</accession>
<evidence type="ECO:0000313" key="3">
    <source>
        <dbReference type="Proteomes" id="UP000004994"/>
    </source>
</evidence>
<sequence>MHRLMMQLSIDPMRKASTGEDDAQSPDSENKYRKTVLQALERAEETEKPPLADLFTDVYDQIPSNLQEQERFIRDAINKRPNEYSTNIPL</sequence>
<dbReference type="PANTHER" id="PTHR43380:SF1">
    <property type="entry name" value="2-OXOISOVALERATE DEHYDROGENASE SUBUNIT ALPHA, MITOCHONDRIAL"/>
    <property type="match status" value="1"/>
</dbReference>
<protein>
    <recommendedName>
        <fullName evidence="4">Dehydrogenase E1 component domain-containing protein</fullName>
    </recommendedName>
</protein>
<evidence type="ECO:0000256" key="1">
    <source>
        <dbReference type="SAM" id="MobiDB-lite"/>
    </source>
</evidence>
<organism evidence="2">
    <name type="scientific">Solanum lycopersicum</name>
    <name type="common">Tomato</name>
    <name type="synonym">Lycopersicon esculentum</name>
    <dbReference type="NCBI Taxonomy" id="4081"/>
    <lineage>
        <taxon>Eukaryota</taxon>
        <taxon>Viridiplantae</taxon>
        <taxon>Streptophyta</taxon>
        <taxon>Embryophyta</taxon>
        <taxon>Tracheophyta</taxon>
        <taxon>Spermatophyta</taxon>
        <taxon>Magnoliopsida</taxon>
        <taxon>eudicotyledons</taxon>
        <taxon>Gunneridae</taxon>
        <taxon>Pentapetalae</taxon>
        <taxon>asterids</taxon>
        <taxon>lamiids</taxon>
        <taxon>Solanales</taxon>
        <taxon>Solanaceae</taxon>
        <taxon>Solanoideae</taxon>
        <taxon>Solaneae</taxon>
        <taxon>Solanum</taxon>
        <taxon>Solanum subgen. Lycopersicon</taxon>
    </lineage>
</organism>
<dbReference type="InParanoid" id="A0A3Q7JA20"/>
<keyword evidence="3" id="KW-1185">Reference proteome</keyword>
<dbReference type="InterPro" id="IPR050771">
    <property type="entry name" value="Alpha-ketoacid_DH_E1_comp"/>
</dbReference>
<reference evidence="2" key="2">
    <citation type="submission" date="2019-01" db="UniProtKB">
        <authorList>
            <consortium name="EnsemblPlants"/>
        </authorList>
    </citation>
    <scope>IDENTIFICATION</scope>
    <source>
        <strain evidence="2">cv. Heinz 1706</strain>
    </source>
</reference>
<dbReference type="STRING" id="4081.A0A3Q7JA20"/>
<dbReference type="InterPro" id="IPR029061">
    <property type="entry name" value="THDP-binding"/>
</dbReference>
<proteinExistence type="predicted"/>
<dbReference type="Gramene" id="Solyc12g055880.2.1">
    <property type="protein sequence ID" value="Solyc12g055880.2.1"/>
    <property type="gene ID" value="Solyc12g055880.2"/>
</dbReference>
<feature type="region of interest" description="Disordered" evidence="1">
    <location>
        <begin position="1"/>
        <end position="32"/>
    </location>
</feature>
<dbReference type="PaxDb" id="4081-Solyc12g055880.1.1"/>
<dbReference type="SUPFAM" id="SSF52518">
    <property type="entry name" value="Thiamin diphosphate-binding fold (THDP-binding)"/>
    <property type="match status" value="1"/>
</dbReference>
<evidence type="ECO:0000313" key="2">
    <source>
        <dbReference type="EnsemblPlants" id="Solyc12g055880.2.1"/>
    </source>
</evidence>
<dbReference type="Proteomes" id="UP000004994">
    <property type="component" value="Chromosome 12"/>
</dbReference>
<dbReference type="Gene3D" id="3.40.50.970">
    <property type="match status" value="1"/>
</dbReference>
<evidence type="ECO:0008006" key="4">
    <source>
        <dbReference type="Google" id="ProtNLM"/>
    </source>
</evidence>
<dbReference type="AlphaFoldDB" id="A0A3Q7JA20"/>
<reference evidence="2" key="1">
    <citation type="journal article" date="2012" name="Nature">
        <title>The tomato genome sequence provides insights into fleshy fruit evolution.</title>
        <authorList>
            <consortium name="Tomato Genome Consortium"/>
        </authorList>
    </citation>
    <scope>NUCLEOTIDE SEQUENCE [LARGE SCALE GENOMIC DNA]</scope>
    <source>
        <strain evidence="2">cv. Heinz 1706</strain>
    </source>
</reference>
<dbReference type="EnsemblPlants" id="Solyc12g055880.2.1">
    <property type="protein sequence ID" value="Solyc12g055880.2.1"/>
    <property type="gene ID" value="Solyc12g055880.2"/>
</dbReference>
<name>A0A3Q7JA20_SOLLC</name>